<dbReference type="Proteomes" id="UP001174936">
    <property type="component" value="Unassembled WGS sequence"/>
</dbReference>
<dbReference type="InterPro" id="IPR001466">
    <property type="entry name" value="Beta-lactam-related"/>
</dbReference>
<dbReference type="SUPFAM" id="SSF56601">
    <property type="entry name" value="beta-lactamase/transpeptidase-like"/>
    <property type="match status" value="1"/>
</dbReference>
<dbReference type="EMBL" id="JAULSV010000001">
    <property type="protein sequence ID" value="KAK0655414.1"/>
    <property type="molecule type" value="Genomic_DNA"/>
</dbReference>
<evidence type="ECO:0000259" key="3">
    <source>
        <dbReference type="Pfam" id="PF00144"/>
    </source>
</evidence>
<proteinExistence type="inferred from homology"/>
<dbReference type="InterPro" id="IPR012338">
    <property type="entry name" value="Beta-lactam/transpept-like"/>
</dbReference>
<gene>
    <name evidence="4" type="ORF">B0T16DRAFT_486970</name>
</gene>
<comment type="similarity">
    <text evidence="1">Belongs to the peptidase S12 family.</text>
</comment>
<evidence type="ECO:0000256" key="1">
    <source>
        <dbReference type="ARBA" id="ARBA00038215"/>
    </source>
</evidence>
<reference evidence="4" key="1">
    <citation type="submission" date="2023-06" db="EMBL/GenBank/DDBJ databases">
        <title>Genome-scale phylogeny and comparative genomics of the fungal order Sordariales.</title>
        <authorList>
            <consortium name="Lawrence Berkeley National Laboratory"/>
            <person name="Hensen N."/>
            <person name="Bonometti L."/>
            <person name="Westerberg I."/>
            <person name="Brannstrom I.O."/>
            <person name="Guillou S."/>
            <person name="Cros-Aarteil S."/>
            <person name="Calhoun S."/>
            <person name="Haridas S."/>
            <person name="Kuo A."/>
            <person name="Mondo S."/>
            <person name="Pangilinan J."/>
            <person name="Riley R."/>
            <person name="Labutti K."/>
            <person name="Andreopoulos B."/>
            <person name="Lipzen A."/>
            <person name="Chen C."/>
            <person name="Yanf M."/>
            <person name="Daum C."/>
            <person name="Ng V."/>
            <person name="Clum A."/>
            <person name="Steindorff A."/>
            <person name="Ohm R."/>
            <person name="Martin F."/>
            <person name="Silar P."/>
            <person name="Natvig D."/>
            <person name="Lalanne C."/>
            <person name="Gautier V."/>
            <person name="Ament-Velasquez S.L."/>
            <person name="Kruys A."/>
            <person name="Hutchinson M.I."/>
            <person name="Powell A.J."/>
            <person name="Barry K."/>
            <person name="Miller A.N."/>
            <person name="Grigoriev I.V."/>
            <person name="Debuchy R."/>
            <person name="Gladieux P."/>
            <person name="Thoren M.H."/>
            <person name="Johannesson H."/>
        </authorList>
    </citation>
    <scope>NUCLEOTIDE SEQUENCE</scope>
    <source>
        <strain evidence="4">SMH2532-1</strain>
    </source>
</reference>
<protein>
    <submittedName>
        <fullName evidence="4">Beta-lactamase/transpeptidase-like protein</fullName>
    </submittedName>
</protein>
<evidence type="ECO:0000313" key="4">
    <source>
        <dbReference type="EMBL" id="KAK0655414.1"/>
    </source>
</evidence>
<name>A0AA40D041_9PEZI</name>
<dbReference type="AlphaFoldDB" id="A0AA40D041"/>
<dbReference type="Pfam" id="PF00144">
    <property type="entry name" value="Beta-lactamase"/>
    <property type="match status" value="1"/>
</dbReference>
<sequence>MSHNPSTPGRERPNLETPDLLENERALSNVAHHLCSKYATVGLSAGLLDNGKTTHFNIGTLELPGADARAASPDSMYLVSSLTKPVFALAVTIMVNDSQYPIEFTTEVRDVFPELESRTFLRHAGRQLTLVDLLDNRTEFPQCTNLWESPNGTIPWEDSSPLLSVLRHLPPNEKFQNPESFKHARNYSNEGFALAAAILEKVTGRRWAEFVRHRILEPLHMQNTIAGHTSNDTERYAEQLAKSFSASTGEHVKEFQSWGPKEPDRHKRAYGYVRDELQATPIEVPPSQVTSTLMGAAAGITSSVSDLLKFYEKFIQVYHLPKHQKSAQGSSALSEVERGMIAVQKHIQEMAVGGACSYAAGWSTAMVPWNPDQVPRPRRPGEDGDNARWLNKTSTRGWPSPDDLASAEWPFFRRRHADEEQRLVLDHGGNMIGATSFCLVDLERKRAVVVLTNTRGYMVDCANYVGMLMSSYRDAEFIQNCSKVKDLASLVASEYLLGVYNYETELETYSWPVPASFRSCIGRYELAPGIFVTISVRRSDDRLIFQLYGGGYEYPLRLRLDTGTSVKMTIATSMVELLPTGVGGNNRLELKGFEIEFRRKESGHFEDLVWDFSMTGKTSEDASIRQLYTFTRVKNGRI</sequence>
<feature type="region of interest" description="Disordered" evidence="2">
    <location>
        <begin position="371"/>
        <end position="400"/>
    </location>
</feature>
<accession>A0AA40D041</accession>
<keyword evidence="5" id="KW-1185">Reference proteome</keyword>
<comment type="caution">
    <text evidence="4">The sequence shown here is derived from an EMBL/GenBank/DDBJ whole genome shotgun (WGS) entry which is preliminary data.</text>
</comment>
<organism evidence="4 5">
    <name type="scientific">Cercophora newfieldiana</name>
    <dbReference type="NCBI Taxonomy" id="92897"/>
    <lineage>
        <taxon>Eukaryota</taxon>
        <taxon>Fungi</taxon>
        <taxon>Dikarya</taxon>
        <taxon>Ascomycota</taxon>
        <taxon>Pezizomycotina</taxon>
        <taxon>Sordariomycetes</taxon>
        <taxon>Sordariomycetidae</taxon>
        <taxon>Sordariales</taxon>
        <taxon>Lasiosphaeriaceae</taxon>
        <taxon>Cercophora</taxon>
    </lineage>
</organism>
<dbReference type="PANTHER" id="PTHR46825:SF14">
    <property type="entry name" value="BETA-LACTAMASE-RELATED DOMAIN-CONTAINING PROTEIN"/>
    <property type="match status" value="1"/>
</dbReference>
<dbReference type="PANTHER" id="PTHR46825">
    <property type="entry name" value="D-ALANYL-D-ALANINE-CARBOXYPEPTIDASE/ENDOPEPTIDASE AMPH"/>
    <property type="match status" value="1"/>
</dbReference>
<dbReference type="InterPro" id="IPR050491">
    <property type="entry name" value="AmpC-like"/>
</dbReference>
<evidence type="ECO:0000256" key="2">
    <source>
        <dbReference type="SAM" id="MobiDB-lite"/>
    </source>
</evidence>
<dbReference type="Gene3D" id="3.40.710.10">
    <property type="entry name" value="DD-peptidase/beta-lactamase superfamily"/>
    <property type="match status" value="2"/>
</dbReference>
<evidence type="ECO:0000313" key="5">
    <source>
        <dbReference type="Proteomes" id="UP001174936"/>
    </source>
</evidence>
<feature type="domain" description="Beta-lactamase-related" evidence="3">
    <location>
        <begin position="37"/>
        <end position="457"/>
    </location>
</feature>